<name>A0ABD2ATL1_VESMC</name>
<keyword evidence="3" id="KW-1185">Reference proteome</keyword>
<protein>
    <submittedName>
        <fullName evidence="2">Uncharacterized protein</fullName>
    </submittedName>
</protein>
<organism evidence="2 3">
    <name type="scientific">Vespula maculifrons</name>
    <name type="common">Eastern yellow jacket</name>
    <name type="synonym">Wasp</name>
    <dbReference type="NCBI Taxonomy" id="7453"/>
    <lineage>
        <taxon>Eukaryota</taxon>
        <taxon>Metazoa</taxon>
        <taxon>Ecdysozoa</taxon>
        <taxon>Arthropoda</taxon>
        <taxon>Hexapoda</taxon>
        <taxon>Insecta</taxon>
        <taxon>Pterygota</taxon>
        <taxon>Neoptera</taxon>
        <taxon>Endopterygota</taxon>
        <taxon>Hymenoptera</taxon>
        <taxon>Apocrita</taxon>
        <taxon>Aculeata</taxon>
        <taxon>Vespoidea</taxon>
        <taxon>Vespidae</taxon>
        <taxon>Vespinae</taxon>
        <taxon>Vespula</taxon>
    </lineage>
</organism>
<evidence type="ECO:0000313" key="3">
    <source>
        <dbReference type="Proteomes" id="UP001607303"/>
    </source>
</evidence>
<feature type="region of interest" description="Disordered" evidence="1">
    <location>
        <begin position="1"/>
        <end position="25"/>
    </location>
</feature>
<accession>A0ABD2ATL1</accession>
<proteinExistence type="predicted"/>
<comment type="caution">
    <text evidence="2">The sequence shown here is derived from an EMBL/GenBank/DDBJ whole genome shotgun (WGS) entry which is preliminary data.</text>
</comment>
<dbReference type="Proteomes" id="UP001607303">
    <property type="component" value="Unassembled WGS sequence"/>
</dbReference>
<reference evidence="2 3" key="1">
    <citation type="journal article" date="2024" name="Ann. Entomol. Soc. Am.">
        <title>Genomic analyses of the southern and eastern yellowjacket wasps (Hymenoptera: Vespidae) reveal evolutionary signatures of social life.</title>
        <authorList>
            <person name="Catto M.A."/>
            <person name="Caine P.B."/>
            <person name="Orr S.E."/>
            <person name="Hunt B.G."/>
            <person name="Goodisman M.A.D."/>
        </authorList>
    </citation>
    <scope>NUCLEOTIDE SEQUENCE [LARGE SCALE GENOMIC DNA]</scope>
    <source>
        <strain evidence="2">232</strain>
        <tissue evidence="2">Head and thorax</tissue>
    </source>
</reference>
<sequence length="124" mass="14543">MTDDDNDVDDDDNDDDDDDDDDDVECVGASLRFGKEQERQFEVSSMPEPNVEEEEEEEERRWSPRSIKNLKQNNIPTVNVPHDFLYALKDNVSWEGKGRKELVMRDECYFDAERVDRPKVVILT</sequence>
<dbReference type="AlphaFoldDB" id="A0ABD2ATL1"/>
<dbReference type="EMBL" id="JAYRBN010000113">
    <property type="protein sequence ID" value="KAL2723726.1"/>
    <property type="molecule type" value="Genomic_DNA"/>
</dbReference>
<gene>
    <name evidence="2" type="ORF">V1477_018958</name>
</gene>
<feature type="region of interest" description="Disordered" evidence="1">
    <location>
        <begin position="37"/>
        <end position="64"/>
    </location>
</feature>
<evidence type="ECO:0000256" key="1">
    <source>
        <dbReference type="SAM" id="MobiDB-lite"/>
    </source>
</evidence>
<evidence type="ECO:0000313" key="2">
    <source>
        <dbReference type="EMBL" id="KAL2723726.1"/>
    </source>
</evidence>